<name>A0A0S4KLW2_BODSA</name>
<evidence type="ECO:0000256" key="1">
    <source>
        <dbReference type="SAM" id="MobiDB-lite"/>
    </source>
</evidence>
<gene>
    <name evidence="3" type="ORF">BSAL_08380</name>
</gene>
<evidence type="ECO:0000313" key="4">
    <source>
        <dbReference type="Proteomes" id="UP000051952"/>
    </source>
</evidence>
<feature type="region of interest" description="Disordered" evidence="1">
    <location>
        <begin position="729"/>
        <end position="751"/>
    </location>
</feature>
<feature type="transmembrane region" description="Helical" evidence="2">
    <location>
        <begin position="7"/>
        <end position="29"/>
    </location>
</feature>
<reference evidence="4" key="1">
    <citation type="submission" date="2015-09" db="EMBL/GenBank/DDBJ databases">
        <authorList>
            <consortium name="Pathogen Informatics"/>
        </authorList>
    </citation>
    <scope>NUCLEOTIDE SEQUENCE [LARGE SCALE GENOMIC DNA]</scope>
    <source>
        <strain evidence="4">Lake Konstanz</strain>
    </source>
</reference>
<keyword evidence="2" id="KW-0812">Transmembrane</keyword>
<dbReference type="VEuPathDB" id="TriTrypDB:BSAL_08380"/>
<evidence type="ECO:0000256" key="2">
    <source>
        <dbReference type="SAM" id="Phobius"/>
    </source>
</evidence>
<organism evidence="3 4">
    <name type="scientific">Bodo saltans</name>
    <name type="common">Flagellated protozoan</name>
    <dbReference type="NCBI Taxonomy" id="75058"/>
    <lineage>
        <taxon>Eukaryota</taxon>
        <taxon>Discoba</taxon>
        <taxon>Euglenozoa</taxon>
        <taxon>Kinetoplastea</taxon>
        <taxon>Metakinetoplastina</taxon>
        <taxon>Eubodonida</taxon>
        <taxon>Bodonidae</taxon>
        <taxon>Bodo</taxon>
    </lineage>
</organism>
<dbReference type="AlphaFoldDB" id="A0A0S4KLW2"/>
<keyword evidence="4" id="KW-1185">Reference proteome</keyword>
<accession>A0A0S4KLW2</accession>
<proteinExistence type="predicted"/>
<protein>
    <submittedName>
        <fullName evidence="3">Membrane-associated protein, putative</fullName>
    </submittedName>
</protein>
<feature type="compositionally biased region" description="Basic and acidic residues" evidence="1">
    <location>
        <begin position="739"/>
        <end position="749"/>
    </location>
</feature>
<keyword evidence="2" id="KW-1133">Transmembrane helix</keyword>
<keyword evidence="2" id="KW-0472">Membrane</keyword>
<dbReference type="EMBL" id="CYKH01001432">
    <property type="protein sequence ID" value="CUI14607.1"/>
    <property type="molecule type" value="Genomic_DNA"/>
</dbReference>
<sequence length="1131" mass="125431">MSIARKLFALGVCAVIYYILMGGVTTFWMEQQQPSLPTTQNDDDGSDVSGHSSHNRGGSLIDADVESGSPGRRRNLHQVVPLSLGGGASESPDNASQWLPTGAKLFCPSFDNESYMWLKPEQPFANEVSLFHVHINECPAPVVFYHIPHFPSALKAPVTLRRKQMRAYFRHHDKSSGHHDDIFSPSLNFTAGFSTSATPQSSRSALFVFDTFLWRSIREVTATSLLDCPKRVSSRDDTVETCPAHTRQCVRHCLQSLCCTGIQIVNSATHRQCDLIAARLDETRSDAPYPLTKKPLFLLAQRREFRPSLNTDHLRLVVLSGPQTTMRLYGDRQGRRELLGGGSAMVVALHGIFGSTSSSATYSQSMSGKPLKVTMVIVDDKSGFDVASGWFGQTDASIREQVQTLIMAKGLREDSHDNSTTTIVMTPSVQGLKIVLGSDGKSLVHWNDVITAIMKDKPAGFWALHVGKTWCLVVSVDDLNVPNVEPAVACALIVRPPKTFTMQYVPVELAGNRKVISGLQRAIATTNHNNYSSPMTSPPQVASSSVVDRWVSIDPVTCAPNLRRNECCLPPVALRLVDSAGLLSAPIAGSAEFQELLTDSYYAPRVELVLTEASKSDSGIIFSAETIAASKALLQCVRVVGGSFVFLDNVARGVTRHVVVEVSCSPHDLQHWASLSTNSAESVVGLVLQPHLNEAILSEGIHLPVTALLACLHLHDTVERNEVPSALKTFHSSPARRRLPNDHENHQNNDDAAPVAFSHRAHGQLPFLETQLRLIAAFAPNSLMVLHISAQWKLRLRDWGTLKKFNETVHPRTHINPTRLSVPPSRAAHVHACNFQFLLDAGISFSHVIIWASNELLVRAGIETYVKQFDMSHPGRVDPRDGVAHDNINIPLTWLHDEEHRRYSHRLWEFMPWDGVSQEPALAATFRRRFGGDNGTTNHHDRFGFPTTPRYPLHQVYLEGAFFSREVAREFVNVVSMLKPGTFCTTSGQYANNEIFPFLLSKYRCMGDDADASVQHSNLGPARDPILLNSFPPYAVGVSCGGRVSAMLWREFFYFGTPITLQETRCSPFSNPFGWKRVKKGLYPLTLELQEIAADPHRRLLNRDLPMHCNLTRESAAAYRVKQRKYVLSQL</sequence>
<evidence type="ECO:0000313" key="3">
    <source>
        <dbReference type="EMBL" id="CUI14607.1"/>
    </source>
</evidence>
<dbReference type="Proteomes" id="UP000051952">
    <property type="component" value="Unassembled WGS sequence"/>
</dbReference>
<feature type="region of interest" description="Disordered" evidence="1">
    <location>
        <begin position="35"/>
        <end position="73"/>
    </location>
</feature>